<reference evidence="2" key="3">
    <citation type="submission" date="2025-09" db="UniProtKB">
        <authorList>
            <consortium name="Ensembl"/>
        </authorList>
    </citation>
    <scope>IDENTIFICATION</scope>
</reference>
<keyword evidence="3" id="KW-1185">Reference proteome</keyword>
<dbReference type="Ensembl" id="ENSCMMT00000012051.1">
    <property type="protein sequence ID" value="ENSCMMP00000010958.1"/>
    <property type="gene ID" value="ENSCMMG00000006895.1"/>
</dbReference>
<organism evidence="2 3">
    <name type="scientific">Cairina moschata</name>
    <name type="common">Muscovy duck</name>
    <dbReference type="NCBI Taxonomy" id="8855"/>
    <lineage>
        <taxon>Eukaryota</taxon>
        <taxon>Metazoa</taxon>
        <taxon>Chordata</taxon>
        <taxon>Craniata</taxon>
        <taxon>Vertebrata</taxon>
        <taxon>Euteleostomi</taxon>
        <taxon>Archelosauria</taxon>
        <taxon>Archosauria</taxon>
        <taxon>Dinosauria</taxon>
        <taxon>Saurischia</taxon>
        <taxon>Theropoda</taxon>
        <taxon>Coelurosauria</taxon>
        <taxon>Aves</taxon>
        <taxon>Neognathae</taxon>
        <taxon>Galloanserae</taxon>
        <taxon>Anseriformes</taxon>
        <taxon>Anatidae</taxon>
        <taxon>Anatinae</taxon>
        <taxon>Cairina</taxon>
    </lineage>
</organism>
<name>A0A8C3BSY8_CAIMO</name>
<evidence type="ECO:0000313" key="3">
    <source>
        <dbReference type="Proteomes" id="UP000694556"/>
    </source>
</evidence>
<reference evidence="2" key="2">
    <citation type="submission" date="2025-08" db="UniProtKB">
        <authorList>
            <consortium name="Ensembl"/>
        </authorList>
    </citation>
    <scope>IDENTIFICATION</scope>
</reference>
<dbReference type="AlphaFoldDB" id="A0A8C3BSY8"/>
<sequence>TDPKQGSPVREDFTGLAMRLQLGCERYQAEAGPPGDAADPGRHLQQGTGHPTTCSSADPHLSTFKAQRVDQACALPAASIWRCEGLFQSHPAQQSAGREQLLGSPRPPCPSPEQSSGQELGCRCKRCKWCESSTQCAAAMHHPSSSSSSCSLWLSIL</sequence>
<accession>A0A8C3BSY8</accession>
<feature type="region of interest" description="Disordered" evidence="1">
    <location>
        <begin position="92"/>
        <end position="119"/>
    </location>
</feature>
<evidence type="ECO:0000313" key="2">
    <source>
        <dbReference type="Ensembl" id="ENSCMMP00000010958.1"/>
    </source>
</evidence>
<reference evidence="2" key="1">
    <citation type="submission" date="2018-09" db="EMBL/GenBank/DDBJ databases">
        <title>Common duck and Muscovy duck high density SNP chip.</title>
        <authorList>
            <person name="Vignal A."/>
            <person name="Thebault N."/>
            <person name="Warren W.C."/>
        </authorList>
    </citation>
    <scope>NUCLEOTIDE SEQUENCE [LARGE SCALE GENOMIC DNA]</scope>
</reference>
<proteinExistence type="predicted"/>
<dbReference type="Proteomes" id="UP000694556">
    <property type="component" value="Chromosome 25"/>
</dbReference>
<evidence type="ECO:0000256" key="1">
    <source>
        <dbReference type="SAM" id="MobiDB-lite"/>
    </source>
</evidence>
<feature type="compositionally biased region" description="Polar residues" evidence="1">
    <location>
        <begin position="45"/>
        <end position="56"/>
    </location>
</feature>
<feature type="region of interest" description="Disordered" evidence="1">
    <location>
        <begin position="28"/>
        <end position="59"/>
    </location>
</feature>
<protein>
    <submittedName>
        <fullName evidence="2">Uncharacterized protein</fullName>
    </submittedName>
</protein>